<evidence type="ECO:0000256" key="4">
    <source>
        <dbReference type="ARBA" id="ARBA00022692"/>
    </source>
</evidence>
<feature type="transmembrane region" description="Helical" evidence="7">
    <location>
        <begin position="166"/>
        <end position="183"/>
    </location>
</feature>
<comment type="subcellular location">
    <subcellularLocation>
        <location evidence="1">Cell membrane</location>
        <topology evidence="1">Multi-pass membrane protein</topology>
    </subcellularLocation>
</comment>
<evidence type="ECO:0000313" key="13">
    <source>
        <dbReference type="Proteomes" id="UP001609176"/>
    </source>
</evidence>
<dbReference type="EMBL" id="JBIMSP010000007">
    <property type="protein sequence ID" value="MFH5241657.1"/>
    <property type="molecule type" value="Genomic_DNA"/>
</dbReference>
<proteinExistence type="predicted"/>
<reference evidence="12 13" key="1">
    <citation type="submission" date="2024-10" db="EMBL/GenBank/DDBJ databases">
        <authorList>
            <person name="Riesco R."/>
        </authorList>
    </citation>
    <scope>NUCLEOTIDE SEQUENCE [LARGE SCALE GENOMIC DNA]</scope>
    <source>
        <strain evidence="11 13">NCIMB 15448</strain>
        <strain evidence="9 12">NCIMB 15449</strain>
        <strain evidence="10 14">NCIMB 15450</strain>
    </source>
</reference>
<evidence type="ECO:0000256" key="1">
    <source>
        <dbReference type="ARBA" id="ARBA00004651"/>
    </source>
</evidence>
<dbReference type="PANTHER" id="PTHR43045:SF1">
    <property type="entry name" value="SHIKIMATE TRANSPORTER"/>
    <property type="match status" value="1"/>
</dbReference>
<keyword evidence="6 7" id="KW-0472">Membrane</keyword>
<keyword evidence="5 7" id="KW-1133">Transmembrane helix</keyword>
<keyword evidence="3" id="KW-1003">Cell membrane</keyword>
<evidence type="ECO:0000259" key="8">
    <source>
        <dbReference type="PROSITE" id="PS50850"/>
    </source>
</evidence>
<evidence type="ECO:0000313" key="11">
    <source>
        <dbReference type="EMBL" id="MFH5241657.1"/>
    </source>
</evidence>
<evidence type="ECO:0000256" key="2">
    <source>
        <dbReference type="ARBA" id="ARBA00022448"/>
    </source>
</evidence>
<dbReference type="SUPFAM" id="SSF103473">
    <property type="entry name" value="MFS general substrate transporter"/>
    <property type="match status" value="1"/>
</dbReference>
<dbReference type="Pfam" id="PF07690">
    <property type="entry name" value="MFS_1"/>
    <property type="match status" value="1"/>
</dbReference>
<gene>
    <name evidence="11" type="ORF">ACHIPV_07100</name>
    <name evidence="9" type="ORF">ACHIPZ_09605</name>
    <name evidence="10" type="ORF">ACHIRB_01915</name>
</gene>
<dbReference type="Proteomes" id="UP001609175">
    <property type="component" value="Unassembled WGS sequence"/>
</dbReference>
<dbReference type="InterPro" id="IPR036259">
    <property type="entry name" value="MFS_trans_sf"/>
</dbReference>
<dbReference type="PROSITE" id="PS50850">
    <property type="entry name" value="MFS"/>
    <property type="match status" value="1"/>
</dbReference>
<keyword evidence="4 7" id="KW-0812">Transmembrane</keyword>
<accession>A0ABW7JX85</accession>
<evidence type="ECO:0000313" key="12">
    <source>
        <dbReference type="Proteomes" id="UP001609175"/>
    </source>
</evidence>
<dbReference type="EMBL" id="JBIMSN010000008">
    <property type="protein sequence ID" value="MFH5227347.1"/>
    <property type="molecule type" value="Genomic_DNA"/>
</dbReference>
<name>A0ABW7JX85_9NOCA</name>
<dbReference type="InterPro" id="IPR020846">
    <property type="entry name" value="MFS_dom"/>
</dbReference>
<dbReference type="EMBL" id="JBIMSO010000039">
    <property type="protein sequence ID" value="MFH5208455.1"/>
    <property type="molecule type" value="Genomic_DNA"/>
</dbReference>
<feature type="transmembrane region" description="Helical" evidence="7">
    <location>
        <begin position="43"/>
        <end position="63"/>
    </location>
</feature>
<dbReference type="Proteomes" id="UP001609219">
    <property type="component" value="Unassembled WGS sequence"/>
</dbReference>
<feature type="transmembrane region" description="Helical" evidence="7">
    <location>
        <begin position="137"/>
        <end position="160"/>
    </location>
</feature>
<comment type="caution">
    <text evidence="10">The sequence shown here is derived from an EMBL/GenBank/DDBJ whole genome shotgun (WGS) entry which is preliminary data.</text>
</comment>
<evidence type="ECO:0000256" key="6">
    <source>
        <dbReference type="ARBA" id="ARBA00023136"/>
    </source>
</evidence>
<sequence length="218" mass="23458">MDWRNILRGIGLRIAEAAGYAVSVTYMISYLHTQELASTSQTITALCIASGIGIFATAAWAALTDRIGRRPLYVAVCAFAAAFGVPMFLLVNTGLMFFVIATIVLSYAVCQNALAGAQGAWFPELFAASHRASGASLAYQISAMASGFTPFITTLLFVWLGWLGPALLFVTYALIGLLSALATKETWGPTERRLAVEAELTTPMYPTMTSPIREKELL</sequence>
<evidence type="ECO:0000256" key="5">
    <source>
        <dbReference type="ARBA" id="ARBA00022989"/>
    </source>
</evidence>
<evidence type="ECO:0000313" key="14">
    <source>
        <dbReference type="Proteomes" id="UP001609219"/>
    </source>
</evidence>
<organism evidence="10 14">
    <name type="scientific">Antrihabitans spumae</name>
    <dbReference type="NCBI Taxonomy" id="3373370"/>
    <lineage>
        <taxon>Bacteria</taxon>
        <taxon>Bacillati</taxon>
        <taxon>Actinomycetota</taxon>
        <taxon>Actinomycetes</taxon>
        <taxon>Mycobacteriales</taxon>
        <taxon>Nocardiaceae</taxon>
        <taxon>Antrihabitans</taxon>
    </lineage>
</organism>
<dbReference type="Proteomes" id="UP001609176">
    <property type="component" value="Unassembled WGS sequence"/>
</dbReference>
<evidence type="ECO:0000313" key="10">
    <source>
        <dbReference type="EMBL" id="MFH5227347.1"/>
    </source>
</evidence>
<feature type="transmembrane region" description="Helical" evidence="7">
    <location>
        <begin position="72"/>
        <end position="89"/>
    </location>
</feature>
<dbReference type="PANTHER" id="PTHR43045">
    <property type="entry name" value="SHIKIMATE TRANSPORTER"/>
    <property type="match status" value="1"/>
</dbReference>
<dbReference type="InterPro" id="IPR011701">
    <property type="entry name" value="MFS"/>
</dbReference>
<feature type="domain" description="Major facilitator superfamily (MFS) profile" evidence="8">
    <location>
        <begin position="1"/>
        <end position="191"/>
    </location>
</feature>
<feature type="transmembrane region" description="Helical" evidence="7">
    <location>
        <begin position="95"/>
        <end position="116"/>
    </location>
</feature>
<keyword evidence="2" id="KW-0813">Transport</keyword>
<keyword evidence="14" id="KW-1185">Reference proteome</keyword>
<feature type="transmembrane region" description="Helical" evidence="7">
    <location>
        <begin position="12"/>
        <end position="31"/>
    </location>
</feature>
<protein>
    <submittedName>
        <fullName evidence="10">MFS transporter</fullName>
    </submittedName>
</protein>
<evidence type="ECO:0000256" key="7">
    <source>
        <dbReference type="SAM" id="Phobius"/>
    </source>
</evidence>
<dbReference type="Gene3D" id="1.20.1250.20">
    <property type="entry name" value="MFS general substrate transporter like domains"/>
    <property type="match status" value="1"/>
</dbReference>
<evidence type="ECO:0000313" key="9">
    <source>
        <dbReference type="EMBL" id="MFH5208455.1"/>
    </source>
</evidence>
<evidence type="ECO:0000256" key="3">
    <source>
        <dbReference type="ARBA" id="ARBA00022475"/>
    </source>
</evidence>
<dbReference type="RefSeq" id="WP_395113948.1">
    <property type="nucleotide sequence ID" value="NZ_JBIMSN010000008.1"/>
</dbReference>